<comment type="caution">
    <text evidence="7">The sequence shown here is derived from an EMBL/GenBank/DDBJ whole genome shotgun (WGS) entry which is preliminary data.</text>
</comment>
<dbReference type="CDD" id="cd02570">
    <property type="entry name" value="PseudoU_synth_EcTruA"/>
    <property type="match status" value="1"/>
</dbReference>
<accession>A0ABU2B7X8</accession>
<dbReference type="NCBIfam" id="TIGR00071">
    <property type="entry name" value="hisT_truA"/>
    <property type="match status" value="1"/>
</dbReference>
<evidence type="ECO:0000256" key="3">
    <source>
        <dbReference type="ARBA" id="ARBA00023235"/>
    </source>
</evidence>
<dbReference type="InterPro" id="IPR020103">
    <property type="entry name" value="PsdUridine_synth_cat_dom_sf"/>
</dbReference>
<proteinExistence type="inferred from homology"/>
<evidence type="ECO:0000313" key="8">
    <source>
        <dbReference type="Proteomes" id="UP001183619"/>
    </source>
</evidence>
<feature type="active site" description="Nucleophile" evidence="4">
    <location>
        <position position="69"/>
    </location>
</feature>
<evidence type="ECO:0000256" key="4">
    <source>
        <dbReference type="HAMAP-Rule" id="MF_00171"/>
    </source>
</evidence>
<comment type="subunit">
    <text evidence="4">Homodimer.</text>
</comment>
<comment type="caution">
    <text evidence="4">Lacks conserved residue(s) required for the propagation of feature annotation.</text>
</comment>
<name>A0ABU2B7X8_9CORY</name>
<dbReference type="Proteomes" id="UP001183619">
    <property type="component" value="Unassembled WGS sequence"/>
</dbReference>
<comment type="catalytic activity">
    <reaction evidence="4 5">
        <text>uridine(38/39/40) in tRNA = pseudouridine(38/39/40) in tRNA</text>
        <dbReference type="Rhea" id="RHEA:22376"/>
        <dbReference type="Rhea" id="RHEA-COMP:10085"/>
        <dbReference type="Rhea" id="RHEA-COMP:10087"/>
        <dbReference type="ChEBI" id="CHEBI:65314"/>
        <dbReference type="ChEBI" id="CHEBI:65315"/>
        <dbReference type="EC" id="5.4.99.12"/>
    </reaction>
</comment>
<dbReference type="PANTHER" id="PTHR11142">
    <property type="entry name" value="PSEUDOURIDYLATE SYNTHASE"/>
    <property type="match status" value="1"/>
</dbReference>
<dbReference type="InterPro" id="IPR020097">
    <property type="entry name" value="PsdUridine_synth_TruA_a/b_dom"/>
</dbReference>
<dbReference type="Gene3D" id="3.30.70.660">
    <property type="entry name" value="Pseudouridine synthase I, catalytic domain, C-terminal subdomain"/>
    <property type="match status" value="1"/>
</dbReference>
<evidence type="ECO:0000256" key="2">
    <source>
        <dbReference type="ARBA" id="ARBA00022694"/>
    </source>
</evidence>
<evidence type="ECO:0000256" key="1">
    <source>
        <dbReference type="ARBA" id="ARBA00009375"/>
    </source>
</evidence>
<evidence type="ECO:0000313" key="7">
    <source>
        <dbReference type="EMBL" id="MDR7354713.1"/>
    </source>
</evidence>
<dbReference type="SUPFAM" id="SSF55120">
    <property type="entry name" value="Pseudouridine synthase"/>
    <property type="match status" value="1"/>
</dbReference>
<evidence type="ECO:0000259" key="6">
    <source>
        <dbReference type="Pfam" id="PF01416"/>
    </source>
</evidence>
<keyword evidence="2 4" id="KW-0819">tRNA processing</keyword>
<dbReference type="Gene3D" id="3.30.70.580">
    <property type="entry name" value="Pseudouridine synthase I, catalytic domain, N-terminal subdomain"/>
    <property type="match status" value="1"/>
</dbReference>
<dbReference type="PIRSF" id="PIRSF001430">
    <property type="entry name" value="tRNA_psdUrid_synth"/>
    <property type="match status" value="1"/>
</dbReference>
<dbReference type="Pfam" id="PF01416">
    <property type="entry name" value="PseudoU_synth_1"/>
    <property type="match status" value="2"/>
</dbReference>
<sequence length="292" mass="31960">MTSCEHNTSTPTDSPLVRVRLDLAYDGTHFHGWAKQGTSNLRTVQKVLEEALALILRHPVELTVAGRTDAGVHAAGQVAHFDIPESALDTRSIAGNPANLIRRLARLLPEDVRVHDASLAPEGFDARFSALRRHYVYRLTAHPRGALPTRAIDTAHWPKKLDLSAMQEAADALIGLHDFAAFCKHREGATTIRDLQEFSWHDVSTPIEPLTYEAHVTADAFCWSMVRSLVGCCLAVGEGKRELGFSASLLSETQRSSRVPVAPAKGLSLVGVDYPVDDQLAARAHLTRAKRS</sequence>
<dbReference type="HAMAP" id="MF_00171">
    <property type="entry name" value="TruA"/>
    <property type="match status" value="1"/>
</dbReference>
<feature type="domain" description="Pseudouridine synthase I TruA alpha/beta" evidence="6">
    <location>
        <begin position="169"/>
        <end position="275"/>
    </location>
</feature>
<comment type="function">
    <text evidence="4">Formation of pseudouridine at positions 38, 39 and 40 in the anticodon stem and loop of transfer RNAs.</text>
</comment>
<dbReference type="InterPro" id="IPR020095">
    <property type="entry name" value="PsdUridine_synth_TruA_C"/>
</dbReference>
<dbReference type="RefSeq" id="WP_277104633.1">
    <property type="nucleotide sequence ID" value="NZ_BAAAJS010000049.1"/>
</dbReference>
<reference evidence="7 8" key="1">
    <citation type="submission" date="2023-07" db="EMBL/GenBank/DDBJ databases">
        <title>Sequencing the genomes of 1000 actinobacteria strains.</title>
        <authorList>
            <person name="Klenk H.-P."/>
        </authorList>
    </citation>
    <scope>NUCLEOTIDE SEQUENCE [LARGE SCALE GENOMIC DNA]</scope>
    <source>
        <strain evidence="7 8">DSM 44508</strain>
    </source>
</reference>
<protein>
    <recommendedName>
        <fullName evidence="4">tRNA pseudouridine synthase A</fullName>
        <ecNumber evidence="4">5.4.99.12</ecNumber>
    </recommendedName>
    <alternativeName>
        <fullName evidence="4">tRNA pseudouridine(38-40) synthase</fullName>
    </alternativeName>
    <alternativeName>
        <fullName evidence="4">tRNA pseudouridylate synthase I</fullName>
    </alternativeName>
    <alternativeName>
        <fullName evidence="4">tRNA-uridine isomerase I</fullName>
    </alternativeName>
</protein>
<comment type="similarity">
    <text evidence="1 4 5">Belongs to the tRNA pseudouridine synthase TruA family.</text>
</comment>
<feature type="binding site" evidence="4">
    <location>
        <position position="135"/>
    </location>
    <ligand>
        <name>substrate</name>
    </ligand>
</feature>
<dbReference type="InterPro" id="IPR020094">
    <property type="entry name" value="TruA/RsuA/RluB/E/F_N"/>
</dbReference>
<organism evidence="7 8">
    <name type="scientific">Corynebacterium felinum</name>
    <dbReference type="NCBI Taxonomy" id="131318"/>
    <lineage>
        <taxon>Bacteria</taxon>
        <taxon>Bacillati</taxon>
        <taxon>Actinomycetota</taxon>
        <taxon>Actinomycetes</taxon>
        <taxon>Mycobacteriales</taxon>
        <taxon>Corynebacteriaceae</taxon>
        <taxon>Corynebacterium</taxon>
    </lineage>
</organism>
<dbReference type="EMBL" id="JAVDYF010000001">
    <property type="protein sequence ID" value="MDR7354713.1"/>
    <property type="molecule type" value="Genomic_DNA"/>
</dbReference>
<dbReference type="PANTHER" id="PTHR11142:SF0">
    <property type="entry name" value="TRNA PSEUDOURIDINE SYNTHASE-LIKE 1"/>
    <property type="match status" value="1"/>
</dbReference>
<dbReference type="EC" id="5.4.99.12" evidence="4"/>
<keyword evidence="3 4" id="KW-0413">Isomerase</keyword>
<keyword evidence="8" id="KW-1185">Reference proteome</keyword>
<dbReference type="GO" id="GO:0160147">
    <property type="term" value="F:tRNA pseudouridine(38-40) synthase activity"/>
    <property type="evidence" value="ECO:0007669"/>
    <property type="project" value="UniProtKB-EC"/>
</dbReference>
<gene>
    <name evidence="4" type="primary">truA</name>
    <name evidence="7" type="ORF">J2S37_001251</name>
</gene>
<dbReference type="InterPro" id="IPR001406">
    <property type="entry name" value="PsdUridine_synth_TruA"/>
</dbReference>
<evidence type="ECO:0000256" key="5">
    <source>
        <dbReference type="RuleBase" id="RU003792"/>
    </source>
</evidence>
<feature type="domain" description="Pseudouridine synthase I TruA alpha/beta" evidence="6">
    <location>
        <begin position="24"/>
        <end position="93"/>
    </location>
</feature>